<keyword evidence="1" id="KW-0805">Transcription regulation</keyword>
<gene>
    <name evidence="5" type="ORF">DQ356_00595</name>
</gene>
<evidence type="ECO:0000256" key="2">
    <source>
        <dbReference type="ARBA" id="ARBA00023125"/>
    </source>
</evidence>
<dbReference type="OrthoDB" id="9795108at2"/>
<dbReference type="SMART" id="SM00421">
    <property type="entry name" value="HTH_LUXR"/>
    <property type="match status" value="1"/>
</dbReference>
<comment type="caution">
    <text evidence="5">The sequence shown here is derived from an EMBL/GenBank/DDBJ whole genome shotgun (WGS) entry which is preliminary data.</text>
</comment>
<dbReference type="AlphaFoldDB" id="A0A368N6Y3"/>
<dbReference type="SUPFAM" id="SSF46894">
    <property type="entry name" value="C-terminal effector domain of the bipartite response regulators"/>
    <property type="match status" value="1"/>
</dbReference>
<keyword evidence="2 5" id="KW-0238">DNA-binding</keyword>
<dbReference type="InterPro" id="IPR000792">
    <property type="entry name" value="Tscrpt_reg_LuxR_C"/>
</dbReference>
<name>A0A368N6Y3_9FLAO</name>
<evidence type="ECO:0000256" key="3">
    <source>
        <dbReference type="ARBA" id="ARBA00023163"/>
    </source>
</evidence>
<dbReference type="EMBL" id="QPIE01000001">
    <property type="protein sequence ID" value="RCU45029.1"/>
    <property type="molecule type" value="Genomic_DNA"/>
</dbReference>
<dbReference type="PANTHER" id="PTHR43214:SF41">
    <property type="entry name" value="NITRATE_NITRITE RESPONSE REGULATOR PROTEIN NARP"/>
    <property type="match status" value="1"/>
</dbReference>
<dbReference type="PROSITE" id="PS50043">
    <property type="entry name" value="HTH_LUXR_2"/>
    <property type="match status" value="1"/>
</dbReference>
<dbReference type="PROSITE" id="PS00622">
    <property type="entry name" value="HTH_LUXR_1"/>
    <property type="match status" value="1"/>
</dbReference>
<dbReference type="PANTHER" id="PTHR43214">
    <property type="entry name" value="TWO-COMPONENT RESPONSE REGULATOR"/>
    <property type="match status" value="1"/>
</dbReference>
<evidence type="ECO:0000259" key="4">
    <source>
        <dbReference type="PROSITE" id="PS50043"/>
    </source>
</evidence>
<feature type="domain" description="HTH luxR-type" evidence="4">
    <location>
        <begin position="130"/>
        <end position="195"/>
    </location>
</feature>
<evidence type="ECO:0000313" key="5">
    <source>
        <dbReference type="EMBL" id="RCU45029.1"/>
    </source>
</evidence>
<dbReference type="InterPro" id="IPR036388">
    <property type="entry name" value="WH-like_DNA-bd_sf"/>
</dbReference>
<dbReference type="Gene3D" id="3.40.50.2300">
    <property type="match status" value="1"/>
</dbReference>
<dbReference type="GO" id="GO:0003677">
    <property type="term" value="F:DNA binding"/>
    <property type="evidence" value="ECO:0007669"/>
    <property type="project" value="UniProtKB-KW"/>
</dbReference>
<dbReference type="Gene3D" id="1.10.10.10">
    <property type="entry name" value="Winged helix-like DNA-binding domain superfamily/Winged helix DNA-binding domain"/>
    <property type="match status" value="1"/>
</dbReference>
<dbReference type="GO" id="GO:0006355">
    <property type="term" value="P:regulation of DNA-templated transcription"/>
    <property type="evidence" value="ECO:0007669"/>
    <property type="project" value="InterPro"/>
</dbReference>
<sequence length="199" mass="23003">MSTLFLQTDLFKTVNIINYTDSLLDDVKQNTPNFLMIGSSVFARTEIYEIVDSILKIDPKIKIIIVGQNYEVHVIRKLFSKGIRSYLDQDSNYEEFLKCVQTLHQGNVYICESAKEQMISFLSNDNKKYTRCNKEPITKREMEVLKLVCDGLSSKDIGDKLFISVNTVETHRKRILMKLNVKNTVGVVKYALENNIFED</sequence>
<dbReference type="Proteomes" id="UP000252172">
    <property type="component" value="Unassembled WGS sequence"/>
</dbReference>
<keyword evidence="6" id="KW-1185">Reference proteome</keyword>
<evidence type="ECO:0000256" key="1">
    <source>
        <dbReference type="ARBA" id="ARBA00023015"/>
    </source>
</evidence>
<keyword evidence="3" id="KW-0804">Transcription</keyword>
<accession>A0A368N6Y3</accession>
<evidence type="ECO:0000313" key="6">
    <source>
        <dbReference type="Proteomes" id="UP000252172"/>
    </source>
</evidence>
<dbReference type="InterPro" id="IPR016032">
    <property type="entry name" value="Sig_transdc_resp-reg_C-effctor"/>
</dbReference>
<organism evidence="5 6">
    <name type="scientific">Chryseobacterium lacus</name>
    <dbReference type="NCBI Taxonomy" id="2058346"/>
    <lineage>
        <taxon>Bacteria</taxon>
        <taxon>Pseudomonadati</taxon>
        <taxon>Bacteroidota</taxon>
        <taxon>Flavobacteriia</taxon>
        <taxon>Flavobacteriales</taxon>
        <taxon>Weeksellaceae</taxon>
        <taxon>Chryseobacterium group</taxon>
        <taxon>Chryseobacterium</taxon>
    </lineage>
</organism>
<reference evidence="5 6" key="1">
    <citation type="submission" date="2018-07" db="EMBL/GenBank/DDBJ databases">
        <title>Chryseobacterium lacus sp. nov., isolated from lake water.</title>
        <authorList>
            <person name="Li C.-M."/>
        </authorList>
    </citation>
    <scope>NUCLEOTIDE SEQUENCE [LARGE SCALE GENOMIC DNA]</scope>
    <source>
        <strain evidence="5 6">YLOS41</strain>
    </source>
</reference>
<dbReference type="InterPro" id="IPR039420">
    <property type="entry name" value="WalR-like"/>
</dbReference>
<dbReference type="PRINTS" id="PR00038">
    <property type="entry name" value="HTHLUXR"/>
</dbReference>
<dbReference type="Pfam" id="PF00196">
    <property type="entry name" value="GerE"/>
    <property type="match status" value="1"/>
</dbReference>
<protein>
    <submittedName>
        <fullName evidence="5">DNA-binding response regulator</fullName>
    </submittedName>
</protein>
<proteinExistence type="predicted"/>
<dbReference type="CDD" id="cd06170">
    <property type="entry name" value="LuxR_C_like"/>
    <property type="match status" value="1"/>
</dbReference>